<evidence type="ECO:0000256" key="1">
    <source>
        <dbReference type="SAM" id="SignalP"/>
    </source>
</evidence>
<accession>A0A2K9PUV6</accession>
<reference evidence="2 3" key="1">
    <citation type="submission" date="2018-01" db="EMBL/GenBank/DDBJ databases">
        <title>Complete genome sequence of Flavivirga eckloniae ECD14 isolated from seaweed Ecklonia cava.</title>
        <authorList>
            <person name="Lee J.H."/>
            <person name="Baik K.S."/>
            <person name="Seong C.N."/>
        </authorList>
    </citation>
    <scope>NUCLEOTIDE SEQUENCE [LARGE SCALE GENOMIC DNA]</scope>
    <source>
        <strain evidence="2 3">ECD14</strain>
    </source>
</reference>
<protein>
    <submittedName>
        <fullName evidence="2">DUF4252 domain-containing protein</fullName>
    </submittedName>
</protein>
<keyword evidence="3" id="KW-1185">Reference proteome</keyword>
<dbReference type="OrthoDB" id="1143555at2"/>
<keyword evidence="1" id="KW-0732">Signal</keyword>
<organism evidence="2 3">
    <name type="scientific">Flavivirga eckloniae</name>
    <dbReference type="NCBI Taxonomy" id="1803846"/>
    <lineage>
        <taxon>Bacteria</taxon>
        <taxon>Pseudomonadati</taxon>
        <taxon>Bacteroidota</taxon>
        <taxon>Flavobacteriia</taxon>
        <taxon>Flavobacteriales</taxon>
        <taxon>Flavobacteriaceae</taxon>
        <taxon>Flavivirga</taxon>
    </lineage>
</organism>
<evidence type="ECO:0000313" key="2">
    <source>
        <dbReference type="EMBL" id="AUP80843.1"/>
    </source>
</evidence>
<evidence type="ECO:0000313" key="3">
    <source>
        <dbReference type="Proteomes" id="UP000235826"/>
    </source>
</evidence>
<name>A0A2K9PUV6_9FLAO</name>
<feature type="signal peptide" evidence="1">
    <location>
        <begin position="1"/>
        <end position="25"/>
    </location>
</feature>
<dbReference type="PROSITE" id="PS51257">
    <property type="entry name" value="PROKAR_LIPOPROTEIN"/>
    <property type="match status" value="1"/>
</dbReference>
<dbReference type="RefSeq" id="WP_102757488.1">
    <property type="nucleotide sequence ID" value="NZ_CP025791.1"/>
</dbReference>
<dbReference type="AlphaFoldDB" id="A0A2K9PUV6"/>
<gene>
    <name evidence="2" type="ORF">C1H87_19860</name>
</gene>
<dbReference type="Pfam" id="PF14060">
    <property type="entry name" value="DUF4252"/>
    <property type="match status" value="1"/>
</dbReference>
<feature type="chain" id="PRO_5014707540" evidence="1">
    <location>
        <begin position="26"/>
        <end position="181"/>
    </location>
</feature>
<proteinExistence type="predicted"/>
<dbReference type="KEGG" id="fek:C1H87_19860"/>
<sequence length="181" mass="20410">MKRTIQSVLCLLFITTILVSCGDSASLQRYFVDNQESSNFISQDIPISMIKLDKSNFTEEQNDAYNSVKRLNFLAYKTSETDTDIIYKEELATVKTILNDSKYTDLMEFSDKGRKIIVKYIGTDDEADEVVVFGSAKELGFGIVRVLGDDMSPDKMATLFTALQGANVDESQVQDIMNFFK</sequence>
<dbReference type="Proteomes" id="UP000235826">
    <property type="component" value="Chromosome"/>
</dbReference>
<dbReference type="EMBL" id="CP025791">
    <property type="protein sequence ID" value="AUP80843.1"/>
    <property type="molecule type" value="Genomic_DNA"/>
</dbReference>
<dbReference type="InterPro" id="IPR025348">
    <property type="entry name" value="DUF4252"/>
</dbReference>